<reference evidence="1 2" key="1">
    <citation type="submission" date="2014-03" db="EMBL/GenBank/DDBJ databases">
        <title>Draft genome of the hookworm Oesophagostomum dentatum.</title>
        <authorList>
            <person name="Mitreva M."/>
        </authorList>
    </citation>
    <scope>NUCLEOTIDE SEQUENCE [LARGE SCALE GENOMIC DNA]</scope>
    <source>
        <strain evidence="1 2">OD-Hann</strain>
    </source>
</reference>
<keyword evidence="2" id="KW-1185">Reference proteome</keyword>
<name>A0A0B1SIM3_OESDE</name>
<sequence>MSAFRTFALPRLEEELRDFTPADVFEKLKMEDQVFEGWLRSIDGNAGLDQQETAPTFNITKDCFFSKAKISLFKIFATSYFWLHDIGFVEDKEYELGVGHTSVTQWGQYFRDICCEYFRRNWPVLDGFGQVVEVDKTFVTKRKYNRGRWVRKTPVAFRKLRKGEWPMMPGHSCALPQDYTHLTVNHQGNFVDPGSSAHTQNIEFRNMAKRKCGINNRRYRDYLSEFIWKEMFGKGEELLYNLLKQVAELYPFQWWKSSMTQRPSLGPH</sequence>
<dbReference type="PANTHER" id="PTHR47163:SF2">
    <property type="entry name" value="SI:DKEY-17M8.2"/>
    <property type="match status" value="1"/>
</dbReference>
<evidence type="ECO:0008006" key="3">
    <source>
        <dbReference type="Google" id="ProtNLM"/>
    </source>
</evidence>
<dbReference type="PANTHER" id="PTHR47163">
    <property type="entry name" value="DDE_TNP_IS1595 DOMAIN-CONTAINING PROTEIN"/>
    <property type="match status" value="1"/>
</dbReference>
<dbReference type="EMBL" id="KN572053">
    <property type="protein sequence ID" value="KHJ83731.1"/>
    <property type="molecule type" value="Genomic_DNA"/>
</dbReference>
<organism evidence="1 2">
    <name type="scientific">Oesophagostomum dentatum</name>
    <name type="common">Nodular worm</name>
    <dbReference type="NCBI Taxonomy" id="61180"/>
    <lineage>
        <taxon>Eukaryota</taxon>
        <taxon>Metazoa</taxon>
        <taxon>Ecdysozoa</taxon>
        <taxon>Nematoda</taxon>
        <taxon>Chromadorea</taxon>
        <taxon>Rhabditida</taxon>
        <taxon>Rhabditina</taxon>
        <taxon>Rhabditomorpha</taxon>
        <taxon>Strongyloidea</taxon>
        <taxon>Strongylidae</taxon>
        <taxon>Oesophagostomum</taxon>
    </lineage>
</organism>
<dbReference type="OrthoDB" id="5809873at2759"/>
<dbReference type="InterPro" id="IPR053164">
    <property type="entry name" value="IS1016-like_transposase"/>
</dbReference>
<evidence type="ECO:0000313" key="1">
    <source>
        <dbReference type="EMBL" id="KHJ83731.1"/>
    </source>
</evidence>
<evidence type="ECO:0000313" key="2">
    <source>
        <dbReference type="Proteomes" id="UP000053660"/>
    </source>
</evidence>
<dbReference type="Proteomes" id="UP000053660">
    <property type="component" value="Unassembled WGS sequence"/>
</dbReference>
<proteinExistence type="predicted"/>
<accession>A0A0B1SIM3</accession>
<protein>
    <recommendedName>
        <fullName evidence="3">ISXO2-like transposase domain-containing protein</fullName>
    </recommendedName>
</protein>
<dbReference type="AlphaFoldDB" id="A0A0B1SIM3"/>
<gene>
    <name evidence="1" type="ORF">OESDEN_16567</name>
</gene>